<dbReference type="SUPFAM" id="SSF47413">
    <property type="entry name" value="lambda repressor-like DNA-binding domains"/>
    <property type="match status" value="1"/>
</dbReference>
<dbReference type="CDD" id="cd00093">
    <property type="entry name" value="HTH_XRE"/>
    <property type="match status" value="1"/>
</dbReference>
<dbReference type="InterPro" id="IPR010982">
    <property type="entry name" value="Lambda_DNA-bd_dom_sf"/>
</dbReference>
<dbReference type="EMBL" id="JABFDB010000013">
    <property type="protein sequence ID" value="NYZ21675.1"/>
    <property type="molecule type" value="Genomic_DNA"/>
</dbReference>
<gene>
    <name evidence="1" type="ORF">HND93_18330</name>
</gene>
<dbReference type="InterPro" id="IPR001387">
    <property type="entry name" value="Cro/C1-type_HTH"/>
</dbReference>
<name>A0ABX2TBK9_9PROT</name>
<dbReference type="Gene3D" id="1.10.260.40">
    <property type="entry name" value="lambda repressor-like DNA-binding domains"/>
    <property type="match status" value="1"/>
</dbReference>
<accession>A0ABX2TBK9</accession>
<sequence>MITAEQIRAARGLLSWTQHDFADRALLSVNTIRCIEKGSADTLVRSASQVPADLEAAGVEFSMRGDPWGAGAQGGTVD</sequence>
<proteinExistence type="predicted"/>
<evidence type="ECO:0000313" key="1">
    <source>
        <dbReference type="EMBL" id="NYZ21675.1"/>
    </source>
</evidence>
<evidence type="ECO:0000313" key="2">
    <source>
        <dbReference type="Proteomes" id="UP000584642"/>
    </source>
</evidence>
<protein>
    <submittedName>
        <fullName evidence="1">Transcriptional regulator</fullName>
    </submittedName>
</protein>
<reference evidence="1 2" key="1">
    <citation type="submission" date="2020-05" db="EMBL/GenBank/DDBJ databases">
        <title>Azospirillum oleiclasticum sp. nov, a nitrogen-fixing and heavy crude oil-emulsifying bacterium isolated from the crude oil of Yumen Oilfield.</title>
        <authorList>
            <person name="Wu D."/>
            <person name="Cai M."/>
            <person name="Zhang X."/>
        </authorList>
    </citation>
    <scope>NUCLEOTIDE SEQUENCE [LARGE SCALE GENOMIC DNA]</scope>
    <source>
        <strain evidence="1 2">ROY-1-1-2</strain>
    </source>
</reference>
<dbReference type="Proteomes" id="UP000584642">
    <property type="component" value="Unassembled WGS sequence"/>
</dbReference>
<organism evidence="1 2">
    <name type="scientific">Azospirillum oleiclasticum</name>
    <dbReference type="NCBI Taxonomy" id="2735135"/>
    <lineage>
        <taxon>Bacteria</taxon>
        <taxon>Pseudomonadati</taxon>
        <taxon>Pseudomonadota</taxon>
        <taxon>Alphaproteobacteria</taxon>
        <taxon>Rhodospirillales</taxon>
        <taxon>Azospirillaceae</taxon>
        <taxon>Azospirillum</taxon>
    </lineage>
</organism>
<dbReference type="RefSeq" id="WP_180283453.1">
    <property type="nucleotide sequence ID" value="NZ_JABFDB010000013.1"/>
</dbReference>
<keyword evidence="2" id="KW-1185">Reference proteome</keyword>
<comment type="caution">
    <text evidence="1">The sequence shown here is derived from an EMBL/GenBank/DDBJ whole genome shotgun (WGS) entry which is preliminary data.</text>
</comment>